<organism evidence="1 2">
    <name type="scientific">Rhizopus delemar</name>
    <dbReference type="NCBI Taxonomy" id="936053"/>
    <lineage>
        <taxon>Eukaryota</taxon>
        <taxon>Fungi</taxon>
        <taxon>Fungi incertae sedis</taxon>
        <taxon>Mucoromycota</taxon>
        <taxon>Mucoromycotina</taxon>
        <taxon>Mucoromycetes</taxon>
        <taxon>Mucorales</taxon>
        <taxon>Mucorineae</taxon>
        <taxon>Rhizopodaceae</taxon>
        <taxon>Rhizopus</taxon>
    </lineage>
</organism>
<protein>
    <submittedName>
        <fullName evidence="1">Uncharacterized protein</fullName>
    </submittedName>
</protein>
<evidence type="ECO:0000313" key="1">
    <source>
        <dbReference type="EMBL" id="KAG1527660.1"/>
    </source>
</evidence>
<reference evidence="1 2" key="1">
    <citation type="journal article" date="2020" name="Microb. Genom.">
        <title>Genetic diversity of clinical and environmental Mucorales isolates obtained from an investigation of mucormycosis cases among solid organ transplant recipients.</title>
        <authorList>
            <person name="Nguyen M.H."/>
            <person name="Kaul D."/>
            <person name="Muto C."/>
            <person name="Cheng S.J."/>
            <person name="Richter R.A."/>
            <person name="Bruno V.M."/>
            <person name="Liu G."/>
            <person name="Beyhan S."/>
            <person name="Sundermann A.J."/>
            <person name="Mounaud S."/>
            <person name="Pasculle A.W."/>
            <person name="Nierman W.C."/>
            <person name="Driscoll E."/>
            <person name="Cumbie R."/>
            <person name="Clancy C.J."/>
            <person name="Dupont C.L."/>
        </authorList>
    </citation>
    <scope>NUCLEOTIDE SEQUENCE [LARGE SCALE GENOMIC DNA]</scope>
    <source>
        <strain evidence="1 2">GL24</strain>
    </source>
</reference>
<gene>
    <name evidence="1" type="ORF">G6F50_018298</name>
</gene>
<name>A0A9P6XN35_9FUNG</name>
<comment type="caution">
    <text evidence="1">The sequence shown here is derived from an EMBL/GenBank/DDBJ whole genome shotgun (WGS) entry which is preliminary data.</text>
</comment>
<dbReference type="Proteomes" id="UP000740926">
    <property type="component" value="Unassembled WGS sequence"/>
</dbReference>
<keyword evidence="2" id="KW-1185">Reference proteome</keyword>
<dbReference type="EMBL" id="JAANIU010016982">
    <property type="protein sequence ID" value="KAG1527660.1"/>
    <property type="molecule type" value="Genomic_DNA"/>
</dbReference>
<proteinExistence type="predicted"/>
<accession>A0A9P6XN35</accession>
<evidence type="ECO:0000313" key="2">
    <source>
        <dbReference type="Proteomes" id="UP000740926"/>
    </source>
</evidence>
<sequence>MSSSATDASKVFRIPRSSRYMASPGRWNDGPGPPRQPHRLMVSCQVLIVASRSAADFWKSTGYSTAVRSLGRPAASAALLGAAPGRVTSSLYLL</sequence>
<dbReference type="AlphaFoldDB" id="A0A9P6XN35"/>